<gene>
    <name evidence="4" type="ORF">Z045_16300</name>
</gene>
<evidence type="ECO:0000259" key="2">
    <source>
        <dbReference type="Pfam" id="PF02374"/>
    </source>
</evidence>
<dbReference type="CDD" id="cd02035">
    <property type="entry name" value="ArsA"/>
    <property type="match status" value="1"/>
</dbReference>
<dbReference type="Gene3D" id="2.60.40.790">
    <property type="match status" value="1"/>
</dbReference>
<evidence type="ECO:0000313" key="4">
    <source>
        <dbReference type="EMBL" id="KSZ57540.1"/>
    </source>
</evidence>
<dbReference type="InterPro" id="IPR027417">
    <property type="entry name" value="P-loop_NTPase"/>
</dbReference>
<organism evidence="4 5">
    <name type="scientific">Rhodococcus pyridinivorans KG-16</name>
    <dbReference type="NCBI Taxonomy" id="1441730"/>
    <lineage>
        <taxon>Bacteria</taxon>
        <taxon>Bacillati</taxon>
        <taxon>Actinomycetota</taxon>
        <taxon>Actinomycetes</taxon>
        <taxon>Mycobacteriales</taxon>
        <taxon>Nocardiaceae</taxon>
        <taxon>Rhodococcus</taxon>
    </lineage>
</organism>
<dbReference type="PANTHER" id="PTHR10803:SF3">
    <property type="entry name" value="ATPASE GET3"/>
    <property type="match status" value="1"/>
</dbReference>
<dbReference type="InterPro" id="IPR008978">
    <property type="entry name" value="HSP20-like_chaperone"/>
</dbReference>
<evidence type="ECO:0000313" key="5">
    <source>
        <dbReference type="Proteomes" id="UP000053060"/>
    </source>
</evidence>
<dbReference type="GO" id="GO:0016887">
    <property type="term" value="F:ATP hydrolysis activity"/>
    <property type="evidence" value="ECO:0007669"/>
    <property type="project" value="InterPro"/>
</dbReference>
<dbReference type="EMBL" id="AZXY01000008">
    <property type="protein sequence ID" value="KSZ57540.1"/>
    <property type="molecule type" value="Genomic_DNA"/>
</dbReference>
<dbReference type="PANTHER" id="PTHR10803">
    <property type="entry name" value="ARSENICAL PUMP-DRIVING ATPASE ARSENITE-TRANSLOCATING ATPASE"/>
    <property type="match status" value="1"/>
</dbReference>
<comment type="similarity">
    <text evidence="1">Belongs to the arsA ATPase family.</text>
</comment>
<protein>
    <submittedName>
        <fullName evidence="4">Arsenic ABC transporter ATPase</fullName>
    </submittedName>
</protein>
<reference evidence="4 5" key="2">
    <citation type="journal article" date="2016" name="Genome Announc.">
        <title>Draft Genome Sequence of a Versatile Hydrocarbon-Degrading Bacterium, Rhodococcus pyridinivorans Strain KG-16, Collected from Oil Fields in India.</title>
        <authorList>
            <person name="Aggarwal R.K."/>
            <person name="Dawar C."/>
            <person name="Phanindranath R."/>
            <person name="Mutnuri L."/>
            <person name="Dayal A.M."/>
        </authorList>
    </citation>
    <scope>NUCLEOTIDE SEQUENCE [LARGE SCALE GENOMIC DNA]</scope>
    <source>
        <strain evidence="4 5">KG-16</strain>
    </source>
</reference>
<dbReference type="InterPro" id="IPR016300">
    <property type="entry name" value="ATPase_ArsA/GET3"/>
</dbReference>
<feature type="domain" description="ArsA/GET3 Anion-transporting ATPase-like" evidence="2">
    <location>
        <begin position="4"/>
        <end position="305"/>
    </location>
</feature>
<dbReference type="SUPFAM" id="SSF52540">
    <property type="entry name" value="P-loop containing nucleoside triphosphate hydrolases"/>
    <property type="match status" value="1"/>
</dbReference>
<dbReference type="GO" id="GO:0005524">
    <property type="term" value="F:ATP binding"/>
    <property type="evidence" value="ECO:0007669"/>
    <property type="project" value="InterPro"/>
</dbReference>
<name>A0A0V9UHQ6_9NOCA</name>
<feature type="domain" description="ArsA HSP20-like" evidence="3">
    <location>
        <begin position="333"/>
        <end position="393"/>
    </location>
</feature>
<dbReference type="Proteomes" id="UP000053060">
    <property type="component" value="Unassembled WGS sequence"/>
</dbReference>
<dbReference type="AlphaFoldDB" id="A0A0V9UHQ6"/>
<dbReference type="InterPro" id="IPR025723">
    <property type="entry name" value="ArsA/GET3_ATPase-like"/>
</dbReference>
<reference evidence="5" key="1">
    <citation type="submission" date="2015-01" db="EMBL/GenBank/DDBJ databases">
        <title>Draft genome sequence of Rhodococcus pyridinivorans strain KG-16, a hydrocarbon-degrading bacterium.</title>
        <authorList>
            <person name="Aggarwal R.K."/>
            <person name="Dawar C."/>
        </authorList>
    </citation>
    <scope>NUCLEOTIDE SEQUENCE [LARGE SCALE GENOMIC DNA]</scope>
    <source>
        <strain evidence="5">KG-16</strain>
    </source>
</reference>
<proteinExistence type="inferred from homology"/>
<sequence>MRWFLGKGGAGKTTLAAAEALATARAGEPVLVVSIDRAHSLGDVLDLPPATNRDAGATDIRTVEENLDMVEIDSLQLLRTRYAVLASMAALAGTHEHADQFDLPEPDELTGLPGVEELLVLAEVARLADSGRWALVVVDAPASADALRTLTAPRTVADSLERIWPQHSRVAAATGPDPRTGVFVTLFDRLLSGITAVRDLLDDRGRSAAVIVATPDRAGRAELARVRSWLALSGIRVDAVVVNGVVPAMGGSGAAARLLADQRAAHEVIVAEIGAAVTDVPVIVCERRAAEPVGLAALEELATALRRDAPVPSSETDEPVRVQHESGTGVESVYAMRMYLPLADPASLTLGRIGDDLVVGADGMRRRVRLASGLRRCTVSDAEFDGTDLVVRFVPDPAVWPL</sequence>
<dbReference type="Pfam" id="PF17886">
    <property type="entry name" value="ArsA_HSP20"/>
    <property type="match status" value="1"/>
</dbReference>
<evidence type="ECO:0000256" key="1">
    <source>
        <dbReference type="ARBA" id="ARBA00011040"/>
    </source>
</evidence>
<dbReference type="Pfam" id="PF02374">
    <property type="entry name" value="ArsA_ATPase"/>
    <property type="match status" value="1"/>
</dbReference>
<comment type="caution">
    <text evidence="4">The sequence shown here is derived from an EMBL/GenBank/DDBJ whole genome shotgun (WGS) entry which is preliminary data.</text>
</comment>
<dbReference type="InterPro" id="IPR040612">
    <property type="entry name" value="ArsA_HSP20-like"/>
</dbReference>
<evidence type="ECO:0000259" key="3">
    <source>
        <dbReference type="Pfam" id="PF17886"/>
    </source>
</evidence>
<accession>A0A0V9UHQ6</accession>
<dbReference type="Gene3D" id="3.40.50.300">
    <property type="entry name" value="P-loop containing nucleotide triphosphate hydrolases"/>
    <property type="match status" value="1"/>
</dbReference>
<dbReference type="RefSeq" id="WP_060652791.1">
    <property type="nucleotide sequence ID" value="NZ_AZXY01000008.1"/>
</dbReference>
<dbReference type="PATRIC" id="fig|1441730.3.peg.3394"/>